<organism evidence="3 4">
    <name type="scientific">Oesophagostomum dentatum</name>
    <name type="common">Nodular worm</name>
    <dbReference type="NCBI Taxonomy" id="61180"/>
    <lineage>
        <taxon>Eukaryota</taxon>
        <taxon>Metazoa</taxon>
        <taxon>Ecdysozoa</taxon>
        <taxon>Nematoda</taxon>
        <taxon>Chromadorea</taxon>
        <taxon>Rhabditida</taxon>
        <taxon>Rhabditina</taxon>
        <taxon>Rhabditomorpha</taxon>
        <taxon>Strongyloidea</taxon>
        <taxon>Strongylidae</taxon>
        <taxon>Oesophagostomum</taxon>
    </lineage>
</organism>
<evidence type="ECO:0000313" key="3">
    <source>
        <dbReference type="EMBL" id="KHJ99528.1"/>
    </source>
</evidence>
<feature type="chain" id="PRO_5002066185" description="Activin types I and II receptor domain protein" evidence="2">
    <location>
        <begin position="22"/>
        <end position="129"/>
    </location>
</feature>
<protein>
    <recommendedName>
        <fullName evidence="5">Activin types I and II receptor domain protein</fullName>
    </recommendedName>
</protein>
<accession>A0A0B1TPQ9</accession>
<dbReference type="OrthoDB" id="5852277at2759"/>
<dbReference type="AlphaFoldDB" id="A0A0B1TPQ9"/>
<feature type="signal peptide" evidence="2">
    <location>
        <begin position="1"/>
        <end position="21"/>
    </location>
</feature>
<feature type="transmembrane region" description="Helical" evidence="1">
    <location>
        <begin position="111"/>
        <end position="128"/>
    </location>
</feature>
<dbReference type="EMBL" id="KN549216">
    <property type="protein sequence ID" value="KHJ99528.1"/>
    <property type="molecule type" value="Genomic_DNA"/>
</dbReference>
<name>A0A0B1TPQ9_OESDE</name>
<keyword evidence="1" id="KW-1133">Transmembrane helix</keyword>
<evidence type="ECO:0000313" key="4">
    <source>
        <dbReference type="Proteomes" id="UP000053660"/>
    </source>
</evidence>
<evidence type="ECO:0000256" key="1">
    <source>
        <dbReference type="SAM" id="Phobius"/>
    </source>
</evidence>
<keyword evidence="4" id="KW-1185">Reference proteome</keyword>
<proteinExistence type="predicted"/>
<sequence length="129" mass="14494">MQRPAFCILLFSIYFIYSCAAAKSSERKLLTCVKCLGNDTACRNTCVGYYCYKYEIEGHAQKPVKRGCLNDTDPLSRVNECTLRESPVGGLIVVENFCICTSDRCNSSSKPFYSALTCLLLMTFFAYIL</sequence>
<gene>
    <name evidence="3" type="ORF">OESDEN_00464</name>
</gene>
<keyword evidence="2" id="KW-0732">Signal</keyword>
<evidence type="ECO:0008006" key="5">
    <source>
        <dbReference type="Google" id="ProtNLM"/>
    </source>
</evidence>
<dbReference type="Proteomes" id="UP000053660">
    <property type="component" value="Unassembled WGS sequence"/>
</dbReference>
<evidence type="ECO:0000256" key="2">
    <source>
        <dbReference type="SAM" id="SignalP"/>
    </source>
</evidence>
<dbReference type="PROSITE" id="PS51257">
    <property type="entry name" value="PROKAR_LIPOPROTEIN"/>
    <property type="match status" value="1"/>
</dbReference>
<reference evidence="3 4" key="1">
    <citation type="submission" date="2014-03" db="EMBL/GenBank/DDBJ databases">
        <title>Draft genome of the hookworm Oesophagostomum dentatum.</title>
        <authorList>
            <person name="Mitreva M."/>
        </authorList>
    </citation>
    <scope>NUCLEOTIDE SEQUENCE [LARGE SCALE GENOMIC DNA]</scope>
    <source>
        <strain evidence="3 4">OD-Hann</strain>
    </source>
</reference>
<keyword evidence="1" id="KW-0812">Transmembrane</keyword>
<keyword evidence="1" id="KW-0472">Membrane</keyword>